<dbReference type="Gene3D" id="2.60.120.200">
    <property type="match status" value="1"/>
</dbReference>
<dbReference type="InterPro" id="IPR027397">
    <property type="entry name" value="Catenin-bd_sf"/>
</dbReference>
<dbReference type="InterPro" id="IPR051412">
    <property type="entry name" value="Formin_Homology_Diaphanous_sf"/>
</dbReference>
<feature type="compositionally biased region" description="Low complexity" evidence="2">
    <location>
        <begin position="418"/>
        <end position="431"/>
    </location>
</feature>
<comment type="caution">
    <text evidence="1">Lacks conserved residue(s) required for the propagation of feature annotation.</text>
</comment>
<feature type="region of interest" description="Disordered" evidence="2">
    <location>
        <begin position="400"/>
        <end position="466"/>
    </location>
</feature>
<feature type="region of interest" description="Disordered" evidence="2">
    <location>
        <begin position="201"/>
        <end position="333"/>
    </location>
</feature>
<dbReference type="InParanoid" id="A0A1X7UCU8"/>
<feature type="compositionally biased region" description="Polar residues" evidence="2">
    <location>
        <begin position="583"/>
        <end position="607"/>
    </location>
</feature>
<organism evidence="5">
    <name type="scientific">Amphimedon queenslandica</name>
    <name type="common">Sponge</name>
    <dbReference type="NCBI Taxonomy" id="400682"/>
    <lineage>
        <taxon>Eukaryota</taxon>
        <taxon>Metazoa</taxon>
        <taxon>Porifera</taxon>
        <taxon>Demospongiae</taxon>
        <taxon>Heteroscleromorpha</taxon>
        <taxon>Haplosclerida</taxon>
        <taxon>Niphatidae</taxon>
        <taxon>Amphimedon</taxon>
    </lineage>
</organism>
<reference evidence="6" key="1">
    <citation type="journal article" date="2010" name="Nature">
        <title>The Amphimedon queenslandica genome and the evolution of animal complexity.</title>
        <authorList>
            <person name="Srivastava M."/>
            <person name="Simakov O."/>
            <person name="Chapman J."/>
            <person name="Fahey B."/>
            <person name="Gauthier M.E."/>
            <person name="Mitros T."/>
            <person name="Richards G.S."/>
            <person name="Conaco C."/>
            <person name="Dacre M."/>
            <person name="Hellsten U."/>
            <person name="Larroux C."/>
            <person name="Putnam N.H."/>
            <person name="Stanke M."/>
            <person name="Adamska M."/>
            <person name="Darling A."/>
            <person name="Degnan S.M."/>
            <person name="Oakley T.H."/>
            <person name="Plachetzki D.C."/>
            <person name="Zhai Y."/>
            <person name="Adamski M."/>
            <person name="Calcino A."/>
            <person name="Cummins S.F."/>
            <person name="Goodstein D.M."/>
            <person name="Harris C."/>
            <person name="Jackson D.J."/>
            <person name="Leys S.P."/>
            <person name="Shu S."/>
            <person name="Woodcroft B.J."/>
            <person name="Vervoort M."/>
            <person name="Kosik K.S."/>
            <person name="Manning G."/>
            <person name="Degnan B.M."/>
            <person name="Rokhsar D.S."/>
        </authorList>
    </citation>
    <scope>NUCLEOTIDE SEQUENCE [LARGE SCALE GENOMIC DNA]</scope>
</reference>
<protein>
    <recommendedName>
        <fullName evidence="4">Laminin G domain-containing protein</fullName>
    </recommendedName>
</protein>
<evidence type="ECO:0000313" key="6">
    <source>
        <dbReference type="Proteomes" id="UP000007879"/>
    </source>
</evidence>
<dbReference type="EnsemblMetazoa" id="Aqu2.1.25774_001">
    <property type="protein sequence ID" value="Aqu2.1.25774_001"/>
    <property type="gene ID" value="Aqu2.1.25774"/>
</dbReference>
<keyword evidence="3" id="KW-0472">Membrane</keyword>
<feature type="transmembrane region" description="Helical" evidence="3">
    <location>
        <begin position="108"/>
        <end position="130"/>
    </location>
</feature>
<evidence type="ECO:0000313" key="5">
    <source>
        <dbReference type="EnsemblMetazoa" id="Aqu2.1.25774_001"/>
    </source>
</evidence>
<dbReference type="Proteomes" id="UP000007879">
    <property type="component" value="Unassembled WGS sequence"/>
</dbReference>
<dbReference type="SUPFAM" id="SSF49899">
    <property type="entry name" value="Concanavalin A-like lectins/glucanases"/>
    <property type="match status" value="1"/>
</dbReference>
<dbReference type="EnsemblMetazoa" id="XM_019999388.1">
    <property type="protein sequence ID" value="XP_019854947.1"/>
    <property type="gene ID" value="LOC105313591"/>
</dbReference>
<evidence type="ECO:0000256" key="3">
    <source>
        <dbReference type="SAM" id="Phobius"/>
    </source>
</evidence>
<dbReference type="Gene3D" id="4.10.900.10">
    <property type="entry name" value="TCF3-CBD (Catenin binding domain)"/>
    <property type="match status" value="1"/>
</dbReference>
<evidence type="ECO:0000256" key="2">
    <source>
        <dbReference type="SAM" id="MobiDB-lite"/>
    </source>
</evidence>
<accession>A0A1X7UCU8</accession>
<dbReference type="AlphaFoldDB" id="A0A1X7UCU8"/>
<sequence>MITFTRKEGAMTLILDDTYTAKNYLPTTNNISNDVLLDVSHLSVGGANTSNGRGYTGCIRKMRLDGYDIPVRGENEAYKANSDTSIEQCPDIEEPTPPPISTSPISSLYVVTGLALLGLLLISVSALFVCKSTHYWYNKKKGTVSISERRFIDYPSTLPSSTVSSVVNSRRTFGLQSTTSFEPLDVTGRYGYEAYRPLSPRPPSPLLFPPSELKPSVTEAPPISRPTIAPPTVRNDTRSPSSASDSVFEVFNEYELGPASPPPRDNNKLATPPSPPSLPPPSPPPPPPVSFPPSVVSKSSEALDPMTGMPVSHDASQESLTAHTEDDGRSTLVDGEDIGRYVKKRLMCADILVNDINYDASTSFDTEGPYSPLGSIGSLYDILQDNDTNYKYNNNVLQDESAPRSIKTPPTQISHLLSVPTSPTSPKRPSPLLQSRQWRDNNGVPLPPPVRPKPLRKNQTTSTTDIDVSIGVSKVAVTDSGGATGGAVPSSKDLSSSAPPPVPVKKQATKPSPLSPPLFQAVRLQPLSVTSSLHQSSRDRPLPHGPSVAPSTDNKRVLVPVKFSSPKRSSGDTVKTTRGGGSSIQNRATQRMNNFTGEFNTSQESDV</sequence>
<dbReference type="PROSITE" id="PS50025">
    <property type="entry name" value="LAM_G_DOMAIN"/>
    <property type="match status" value="1"/>
</dbReference>
<dbReference type="InterPro" id="IPR013320">
    <property type="entry name" value="ConA-like_dom_sf"/>
</dbReference>
<evidence type="ECO:0000256" key="1">
    <source>
        <dbReference type="PROSITE-ProRule" id="PRU00122"/>
    </source>
</evidence>
<proteinExistence type="predicted"/>
<name>A0A1X7UCU8_AMPQE</name>
<gene>
    <name evidence="5" type="primary">105313591</name>
</gene>
<dbReference type="InterPro" id="IPR001791">
    <property type="entry name" value="Laminin_G"/>
</dbReference>
<keyword evidence="3" id="KW-0812">Transmembrane</keyword>
<keyword evidence="3" id="KW-1133">Transmembrane helix</keyword>
<dbReference type="GO" id="GO:0030041">
    <property type="term" value="P:actin filament polymerization"/>
    <property type="evidence" value="ECO:0007669"/>
    <property type="project" value="TreeGrafter"/>
</dbReference>
<keyword evidence="6" id="KW-1185">Reference proteome</keyword>
<feature type="compositionally biased region" description="Polar residues" evidence="2">
    <location>
        <begin position="566"/>
        <end position="576"/>
    </location>
</feature>
<dbReference type="PANTHER" id="PTHR45691">
    <property type="entry name" value="PROTEIN DIAPHANOUS"/>
    <property type="match status" value="1"/>
</dbReference>
<reference evidence="5" key="2">
    <citation type="submission" date="2017-05" db="UniProtKB">
        <authorList>
            <consortium name="EnsemblMetazoa"/>
        </authorList>
    </citation>
    <scope>IDENTIFICATION</scope>
</reference>
<feature type="domain" description="Laminin G" evidence="4">
    <location>
        <begin position="1"/>
        <end position="89"/>
    </location>
</feature>
<feature type="region of interest" description="Disordered" evidence="2">
    <location>
        <begin position="479"/>
        <end position="607"/>
    </location>
</feature>
<dbReference type="GO" id="GO:0005884">
    <property type="term" value="C:actin filament"/>
    <property type="evidence" value="ECO:0007669"/>
    <property type="project" value="TreeGrafter"/>
</dbReference>
<feature type="compositionally biased region" description="Pro residues" evidence="2">
    <location>
        <begin position="272"/>
        <end position="291"/>
    </location>
</feature>
<evidence type="ECO:0000259" key="4">
    <source>
        <dbReference type="PROSITE" id="PS50025"/>
    </source>
</evidence>
<dbReference type="KEGG" id="aqu:105313591"/>
<dbReference type="PANTHER" id="PTHR45691:SF6">
    <property type="entry name" value="PROTEIN DIAPHANOUS"/>
    <property type="match status" value="1"/>
</dbReference>